<accession>A0A1B0DL20</accession>
<dbReference type="Proteomes" id="UP000092462">
    <property type="component" value="Unassembled WGS sequence"/>
</dbReference>
<dbReference type="InterPro" id="IPR036291">
    <property type="entry name" value="NAD(P)-bd_dom_sf"/>
</dbReference>
<sequence>MQYLSRFAGKVAVLSASTDGIGLAIARRLGQEKAKVVVCSRNMDNVNKAVESLKKENIEVIGVKCHISNSEERSNLIQEAVKNFGGIDLLMINAGVSPYIGDLVDCPESAWDKGFDVNVKGPFLLTKEVIPTMRKRGAGSILFMATSLIYKDVPYMGVYTSSKSSLLRLTKQFAMELAKDNIRVNCVAPGPVNTSFLAEIAKTELCQNIVENEIPMKRIGRPEEIAAPAAFLLSDEASYITGETIVIAGGLQSRL</sequence>
<proteinExistence type="inferred from homology"/>
<dbReference type="VEuPathDB" id="VectorBase:PPAPM1_005056"/>
<comment type="similarity">
    <text evidence="1">Belongs to the short-chain dehydrogenases/reductases (SDR) family.</text>
</comment>
<protein>
    <submittedName>
        <fullName evidence="2">Uncharacterized protein</fullName>
    </submittedName>
</protein>
<keyword evidence="3" id="KW-1185">Reference proteome</keyword>
<dbReference type="PANTHER" id="PTHR43943:SF2">
    <property type="entry name" value="DEHYDROGENASE_REDUCTASE 4"/>
    <property type="match status" value="1"/>
</dbReference>
<organism evidence="2 3">
    <name type="scientific">Phlebotomus papatasi</name>
    <name type="common">Sandfly</name>
    <dbReference type="NCBI Taxonomy" id="29031"/>
    <lineage>
        <taxon>Eukaryota</taxon>
        <taxon>Metazoa</taxon>
        <taxon>Ecdysozoa</taxon>
        <taxon>Arthropoda</taxon>
        <taxon>Hexapoda</taxon>
        <taxon>Insecta</taxon>
        <taxon>Pterygota</taxon>
        <taxon>Neoptera</taxon>
        <taxon>Endopterygota</taxon>
        <taxon>Diptera</taxon>
        <taxon>Nematocera</taxon>
        <taxon>Psychodoidea</taxon>
        <taxon>Psychodidae</taxon>
        <taxon>Phlebotomus</taxon>
        <taxon>Phlebotomus</taxon>
    </lineage>
</organism>
<evidence type="ECO:0000256" key="1">
    <source>
        <dbReference type="ARBA" id="ARBA00006484"/>
    </source>
</evidence>
<dbReference type="Pfam" id="PF13561">
    <property type="entry name" value="adh_short_C2"/>
    <property type="match status" value="1"/>
</dbReference>
<dbReference type="SUPFAM" id="SSF51735">
    <property type="entry name" value="NAD(P)-binding Rossmann-fold domains"/>
    <property type="match status" value="1"/>
</dbReference>
<dbReference type="NCBIfam" id="NF005559">
    <property type="entry name" value="PRK07231.1"/>
    <property type="match status" value="1"/>
</dbReference>
<reference evidence="2" key="1">
    <citation type="submission" date="2022-08" db="UniProtKB">
        <authorList>
            <consortium name="EnsemblMetazoa"/>
        </authorList>
    </citation>
    <scope>IDENTIFICATION</scope>
    <source>
        <strain evidence="2">Israel</strain>
    </source>
</reference>
<dbReference type="AlphaFoldDB" id="A0A1B0DL20"/>
<dbReference type="GO" id="GO:0004090">
    <property type="term" value="F:carbonyl reductase (NADPH) activity"/>
    <property type="evidence" value="ECO:0007669"/>
    <property type="project" value="TreeGrafter"/>
</dbReference>
<evidence type="ECO:0000313" key="2">
    <source>
        <dbReference type="EnsemblMetazoa" id="PPAI008964-PA"/>
    </source>
</evidence>
<dbReference type="PANTHER" id="PTHR43943">
    <property type="entry name" value="DEHYDROGENASE/REDUCTASE (SDR FAMILY) MEMBER 4"/>
    <property type="match status" value="1"/>
</dbReference>
<evidence type="ECO:0000313" key="3">
    <source>
        <dbReference type="Proteomes" id="UP000092462"/>
    </source>
</evidence>
<dbReference type="VEuPathDB" id="VectorBase:PPAI008964"/>
<dbReference type="InterPro" id="IPR002347">
    <property type="entry name" value="SDR_fam"/>
</dbReference>
<dbReference type="EnsemblMetazoa" id="PPAI008964-RA">
    <property type="protein sequence ID" value="PPAI008964-PA"/>
    <property type="gene ID" value="PPAI008964"/>
</dbReference>
<dbReference type="PRINTS" id="PR00080">
    <property type="entry name" value="SDRFAMILY"/>
</dbReference>
<name>A0A1B0DL20_PHLPP</name>
<dbReference type="FunFam" id="3.40.50.720:FF:000084">
    <property type="entry name" value="Short-chain dehydrogenase reductase"/>
    <property type="match status" value="1"/>
</dbReference>
<dbReference type="PRINTS" id="PR00081">
    <property type="entry name" value="GDHRDH"/>
</dbReference>
<dbReference type="EMBL" id="AJVK01035852">
    <property type="status" value="NOT_ANNOTATED_CDS"/>
    <property type="molecule type" value="Genomic_DNA"/>
</dbReference>
<dbReference type="Gene3D" id="3.40.50.720">
    <property type="entry name" value="NAD(P)-binding Rossmann-like Domain"/>
    <property type="match status" value="1"/>
</dbReference>